<dbReference type="AlphaFoldDB" id="A0A011NYN6"/>
<evidence type="ECO:0000256" key="4">
    <source>
        <dbReference type="ARBA" id="ARBA00022692"/>
    </source>
</evidence>
<feature type="transmembrane region" description="Helical" evidence="7">
    <location>
        <begin position="408"/>
        <end position="428"/>
    </location>
</feature>
<feature type="transmembrane region" description="Helical" evidence="7">
    <location>
        <begin position="292"/>
        <end position="310"/>
    </location>
</feature>
<dbReference type="PANTHER" id="PTHR30347:SF1">
    <property type="entry name" value="MECHANOSENSITIVE CHANNEL MSCK"/>
    <property type="match status" value="1"/>
</dbReference>
<dbReference type="InterPro" id="IPR049278">
    <property type="entry name" value="MS_channel_C"/>
</dbReference>
<dbReference type="Pfam" id="PF21082">
    <property type="entry name" value="MS_channel_3rd"/>
    <property type="match status" value="1"/>
</dbReference>
<protein>
    <submittedName>
        <fullName evidence="10">Potassium efflux system KefA</fullName>
    </submittedName>
</protein>
<gene>
    <name evidence="10" type="primary">kefA_1</name>
    <name evidence="10" type="ORF">AW08_00260</name>
</gene>
<accession>A0A011NYN6</accession>
<feature type="transmembrane region" description="Helical" evidence="7">
    <location>
        <begin position="616"/>
        <end position="635"/>
    </location>
</feature>
<feature type="transmembrane region" description="Helical" evidence="7">
    <location>
        <begin position="331"/>
        <end position="349"/>
    </location>
</feature>
<reference evidence="10" key="1">
    <citation type="submission" date="2014-02" db="EMBL/GenBank/DDBJ databases">
        <title>Expanding our view of genomic diversity in Candidatus Accumulibacter clades.</title>
        <authorList>
            <person name="Skennerton C.T."/>
            <person name="Barr J.J."/>
            <person name="Slater F.R."/>
            <person name="Bond P.L."/>
            <person name="Tyson G.W."/>
        </authorList>
    </citation>
    <scope>NUCLEOTIDE SEQUENCE [LARGE SCALE GENOMIC DNA]</scope>
</reference>
<dbReference type="PATRIC" id="fig|1454001.3.peg.91"/>
<comment type="subcellular location">
    <subcellularLocation>
        <location evidence="1">Cell membrane</location>
        <topology evidence="1">Multi-pass membrane protein</topology>
    </subcellularLocation>
</comment>
<feature type="transmembrane region" description="Helical" evidence="7">
    <location>
        <begin position="385"/>
        <end position="402"/>
    </location>
</feature>
<evidence type="ECO:0000256" key="6">
    <source>
        <dbReference type="ARBA" id="ARBA00023136"/>
    </source>
</evidence>
<evidence type="ECO:0000313" key="10">
    <source>
        <dbReference type="EMBL" id="EXI69767.1"/>
    </source>
</evidence>
<feature type="transmembrane region" description="Helical" evidence="7">
    <location>
        <begin position="562"/>
        <end position="587"/>
    </location>
</feature>
<dbReference type="Gene3D" id="3.30.70.100">
    <property type="match status" value="1"/>
</dbReference>
<proteinExistence type="inferred from homology"/>
<dbReference type="InterPro" id="IPR011014">
    <property type="entry name" value="MscS_channel_TM-2"/>
</dbReference>
<evidence type="ECO:0000256" key="3">
    <source>
        <dbReference type="ARBA" id="ARBA00022475"/>
    </source>
</evidence>
<evidence type="ECO:0000256" key="1">
    <source>
        <dbReference type="ARBA" id="ARBA00004651"/>
    </source>
</evidence>
<evidence type="ECO:0000313" key="11">
    <source>
        <dbReference type="Proteomes" id="UP000020218"/>
    </source>
</evidence>
<keyword evidence="11" id="KW-1185">Reference proteome</keyword>
<dbReference type="Proteomes" id="UP000020218">
    <property type="component" value="Unassembled WGS sequence"/>
</dbReference>
<feature type="domain" description="Mechanosensitive ion channel MscS C-terminal" evidence="9">
    <location>
        <begin position="743"/>
        <end position="813"/>
    </location>
</feature>
<dbReference type="Pfam" id="PF00924">
    <property type="entry name" value="MS_channel_2nd"/>
    <property type="match status" value="1"/>
</dbReference>
<dbReference type="GO" id="GO:0008381">
    <property type="term" value="F:mechanosensitive monoatomic ion channel activity"/>
    <property type="evidence" value="ECO:0007669"/>
    <property type="project" value="UniProtKB-ARBA"/>
</dbReference>
<feature type="transmembrane region" description="Helical" evidence="7">
    <location>
        <begin position="483"/>
        <end position="503"/>
    </location>
</feature>
<dbReference type="InterPro" id="IPR052702">
    <property type="entry name" value="MscS-like_channel"/>
</dbReference>
<dbReference type="EMBL" id="JFAX01000001">
    <property type="protein sequence ID" value="EXI69767.1"/>
    <property type="molecule type" value="Genomic_DNA"/>
</dbReference>
<dbReference type="SUPFAM" id="SSF82861">
    <property type="entry name" value="Mechanosensitive channel protein MscS (YggB), transmembrane region"/>
    <property type="match status" value="1"/>
</dbReference>
<evidence type="ECO:0000256" key="2">
    <source>
        <dbReference type="ARBA" id="ARBA00008017"/>
    </source>
</evidence>
<feature type="transmembrane region" description="Helical" evidence="7">
    <location>
        <begin position="440"/>
        <end position="463"/>
    </location>
</feature>
<dbReference type="InterPro" id="IPR006685">
    <property type="entry name" value="MscS_channel_2nd"/>
</dbReference>
<dbReference type="SUPFAM" id="SSF82689">
    <property type="entry name" value="Mechanosensitive channel protein MscS (YggB), C-terminal domain"/>
    <property type="match status" value="1"/>
</dbReference>
<feature type="transmembrane region" description="Helical" evidence="7">
    <location>
        <begin position="523"/>
        <end position="542"/>
    </location>
</feature>
<keyword evidence="5 7" id="KW-1133">Transmembrane helix</keyword>
<keyword evidence="3" id="KW-1003">Cell membrane</keyword>
<evidence type="ECO:0000256" key="7">
    <source>
        <dbReference type="SAM" id="Phobius"/>
    </source>
</evidence>
<keyword evidence="4 7" id="KW-0812">Transmembrane</keyword>
<dbReference type="GO" id="GO:0005886">
    <property type="term" value="C:plasma membrane"/>
    <property type="evidence" value="ECO:0007669"/>
    <property type="project" value="UniProtKB-SubCell"/>
</dbReference>
<comment type="similarity">
    <text evidence="2">Belongs to the MscS (TC 1.A.23) family.</text>
</comment>
<dbReference type="Gene3D" id="2.30.30.60">
    <property type="match status" value="1"/>
</dbReference>
<dbReference type="SUPFAM" id="SSF50182">
    <property type="entry name" value="Sm-like ribonucleoproteins"/>
    <property type="match status" value="1"/>
</dbReference>
<dbReference type="InterPro" id="IPR023408">
    <property type="entry name" value="MscS_beta-dom_sf"/>
</dbReference>
<keyword evidence="6 7" id="KW-0472">Membrane</keyword>
<evidence type="ECO:0000256" key="5">
    <source>
        <dbReference type="ARBA" id="ARBA00022989"/>
    </source>
</evidence>
<dbReference type="InterPro" id="IPR011066">
    <property type="entry name" value="MscS_channel_C_sf"/>
</dbReference>
<name>A0A011NYN6_9PROT</name>
<dbReference type="STRING" id="1454001.AW08_00260"/>
<dbReference type="PANTHER" id="PTHR30347">
    <property type="entry name" value="POTASSIUM CHANNEL RELATED"/>
    <property type="match status" value="1"/>
</dbReference>
<feature type="transmembrane region" description="Helical" evidence="7">
    <location>
        <begin position="355"/>
        <end position="373"/>
    </location>
</feature>
<organism evidence="10 11">
    <name type="scientific">Candidatus Accumulibacter adjunctus</name>
    <dbReference type="NCBI Taxonomy" id="1454001"/>
    <lineage>
        <taxon>Bacteria</taxon>
        <taxon>Pseudomonadati</taxon>
        <taxon>Pseudomonadota</taxon>
        <taxon>Betaproteobacteria</taxon>
        <taxon>Candidatus Accumulibacter</taxon>
    </lineage>
</organism>
<sequence length="838" mass="89998">MRCPFLPFALCRWSTGCRRTFRRPLRRAWIALGTLLLWLMVAAAAARAQAVTAAADSPAAPADVALQAPALRSADIPARADADEQDIQAIVRRAQVPDAARRYEEALASHAAAIRQLEERSGRNDLAVLSVRRLESLQRHWLLYERSIAQTRAELARTINARSEDLSELASRRAVWQATEQSAGLAPALRERVEEMIVHIDDAEKLVSLPLATLLALGRTGGALATQVQQGVVALSGMVEDQDRRLVSMDTPPLWLALRDAGSREPVTSGLTRSLDIERAFASSYDAANLRWLPALAAGAVLLLPAMVWLRHRARSLVASGQAKEPSMRALSRPWAAWLLLVLIGAVVYDIQGPIFRQQAVMLLAWIPVLALVQRRVLASVGPWAYSSALFYCLNTMASMMLGDQLLYRSVLLALNLLMLLTLSWRMLRARRRAADEGGPLPVWALTLLGCVAGGVLLVSAASNVLGNISLATMLTGALLDSSYAALALYAGSTVLVALFQVVIPRAALARVAGRHSASLIPLAARLGRTLMVLAWLIYALQSFRLYRPLSSALLTVLTHEFQLGLLSISLGSLAAFSLAIWAAFWLARTIRLLLAEDLLPALSLPRGVGDSISTLSYYGILFIGLLLALAMAGFQVGQLALVFGALGVGIGFGLQDVVKNFVAGLILMFERPIRLGDVVDVAGMSGKVRDIGMRATTITTFDGAEVVVPNGMLLADKLVNWTLSGSNRRIHVGVSTGYGVRPAQTIELLVNIARAVDGIASSPAPIAVLTGLTPGALEYSVRAWTKPGSDWVAVHSELSVAIRDGLAEAGVEVPLPQRELHLRNASGALVPPAAADR</sequence>
<evidence type="ECO:0000259" key="9">
    <source>
        <dbReference type="Pfam" id="PF21082"/>
    </source>
</evidence>
<dbReference type="InterPro" id="IPR010920">
    <property type="entry name" value="LSM_dom_sf"/>
</dbReference>
<feature type="domain" description="Mechanosensitive ion channel MscS" evidence="8">
    <location>
        <begin position="657"/>
        <end position="723"/>
    </location>
</feature>
<comment type="caution">
    <text evidence="10">The sequence shown here is derived from an EMBL/GenBank/DDBJ whole genome shotgun (WGS) entry which is preliminary data.</text>
</comment>
<dbReference type="Gene3D" id="1.10.287.1260">
    <property type="match status" value="1"/>
</dbReference>
<evidence type="ECO:0000259" key="8">
    <source>
        <dbReference type="Pfam" id="PF00924"/>
    </source>
</evidence>